<dbReference type="PANTHER" id="PTHR24023:SF1082">
    <property type="entry name" value="COLLAGEN TRIPLE HELIX REPEAT"/>
    <property type="match status" value="1"/>
</dbReference>
<proteinExistence type="predicted"/>
<dbReference type="Pfam" id="PF13385">
    <property type="entry name" value="Laminin_G_3"/>
    <property type="match status" value="1"/>
</dbReference>
<dbReference type="Proteomes" id="UP000001982">
    <property type="component" value="Chromosome"/>
</dbReference>
<dbReference type="AlphaFoldDB" id="Q12HW8"/>
<gene>
    <name evidence="3" type="ordered locus">Sden_3685</name>
</gene>
<dbReference type="eggNOG" id="COG5164">
    <property type="taxonomic scope" value="Bacteria"/>
</dbReference>
<dbReference type="InterPro" id="IPR013320">
    <property type="entry name" value="ConA-like_dom_sf"/>
</dbReference>
<name>Q12HW8_SHEDO</name>
<feature type="region of interest" description="Disordered" evidence="1">
    <location>
        <begin position="245"/>
        <end position="460"/>
    </location>
</feature>
<dbReference type="GO" id="GO:0031012">
    <property type="term" value="C:extracellular matrix"/>
    <property type="evidence" value="ECO:0007669"/>
    <property type="project" value="TreeGrafter"/>
</dbReference>
<dbReference type="RefSeq" id="WP_011498096.1">
    <property type="nucleotide sequence ID" value="NC_007954.1"/>
</dbReference>
<reference evidence="3 4" key="1">
    <citation type="submission" date="2006-03" db="EMBL/GenBank/DDBJ databases">
        <title>Complete sequence of Shewanella denitrificans OS217.</title>
        <authorList>
            <consortium name="US DOE Joint Genome Institute"/>
            <person name="Copeland A."/>
            <person name="Lucas S."/>
            <person name="Lapidus A."/>
            <person name="Barry K."/>
            <person name="Detter J.C."/>
            <person name="Glavina del Rio T."/>
            <person name="Hammon N."/>
            <person name="Israni S."/>
            <person name="Dalin E."/>
            <person name="Tice H."/>
            <person name="Pitluck S."/>
            <person name="Brettin T."/>
            <person name="Bruce D."/>
            <person name="Han C."/>
            <person name="Tapia R."/>
            <person name="Gilna P."/>
            <person name="Kiss H."/>
            <person name="Schmutz J."/>
            <person name="Larimer F."/>
            <person name="Land M."/>
            <person name="Hauser L."/>
            <person name="Kyrpides N."/>
            <person name="Lykidis A."/>
            <person name="Richardson P."/>
        </authorList>
    </citation>
    <scope>NUCLEOTIDE SEQUENCE [LARGE SCALE GENOMIC DNA]</scope>
    <source>
        <strain evidence="4">OS217 / ATCC BAA-1090 / DSM 15013</strain>
    </source>
</reference>
<feature type="compositionally biased region" description="Low complexity" evidence="1">
    <location>
        <begin position="344"/>
        <end position="375"/>
    </location>
</feature>
<sequence length="493" mass="50087">MKRIFHSLTTVALLGLSSASAVASNWDAHWSFAGHGNDNFNGAHHGAFPLSGTGSFEFGKLNQALYYDILKVDSLSIQKAAEPFSLSFWALRETRDYAETLFSKQQSPFSAGMSVSLDGANAIVVDIRNGQGGSIKIKSQQVWTDMNDWHHLVVTYNGSIQAGGISLYLDNQRLDVDVISDNLTGDIGASDPVVIGADSETSYATFNGAIDEVYLGSRAFNSSDIECLYALRDNCVDPISDEPPVIAPQGPRGFEGPAGPQGLRGATGSQGVKGAKGPIGDPGVKGPQGSQGSKGDLGLKGLTGIAGNPGVDGRNGRDGKDGNAGLMGLQGPDGLQGPKGVRGDTGPMGPQGDPGPQGLKGATGAKGVTGATGDAGPQGYAGAPGIPGADGVQGNPGLPGLKGNTGSSGPSGAPGGKGPKGLKGPHGDVIPGDNAPAFGPQGPRGPDGYNTYYSTGGRNFSMGTVLSTEKALSPVERYKAIQASKAIQDGDIK</sequence>
<dbReference type="GO" id="GO:0005615">
    <property type="term" value="C:extracellular space"/>
    <property type="evidence" value="ECO:0007669"/>
    <property type="project" value="TreeGrafter"/>
</dbReference>
<keyword evidence="2" id="KW-0732">Signal</keyword>
<evidence type="ECO:0000313" key="4">
    <source>
        <dbReference type="Proteomes" id="UP000001982"/>
    </source>
</evidence>
<dbReference type="OrthoDB" id="6197493at2"/>
<feature type="compositionally biased region" description="Gly residues" evidence="1">
    <location>
        <begin position="412"/>
        <end position="421"/>
    </location>
</feature>
<dbReference type="Gene3D" id="2.60.120.200">
    <property type="match status" value="1"/>
</dbReference>
<evidence type="ECO:0000256" key="1">
    <source>
        <dbReference type="SAM" id="MobiDB-lite"/>
    </source>
</evidence>
<keyword evidence="3" id="KW-0176">Collagen</keyword>
<dbReference type="KEGG" id="sdn:Sden_3685"/>
<protein>
    <submittedName>
        <fullName evidence="3">Collagen triple helix repeat</fullName>
    </submittedName>
</protein>
<dbReference type="PANTHER" id="PTHR24023">
    <property type="entry name" value="COLLAGEN ALPHA"/>
    <property type="match status" value="1"/>
</dbReference>
<keyword evidence="4" id="KW-1185">Reference proteome</keyword>
<evidence type="ECO:0000313" key="3">
    <source>
        <dbReference type="EMBL" id="ABE56958.1"/>
    </source>
</evidence>
<accession>Q12HW8</accession>
<dbReference type="STRING" id="318161.Sden_3685"/>
<dbReference type="SUPFAM" id="SSF49899">
    <property type="entry name" value="Concanavalin A-like lectins/glucanases"/>
    <property type="match status" value="1"/>
</dbReference>
<evidence type="ECO:0000256" key="2">
    <source>
        <dbReference type="SAM" id="SignalP"/>
    </source>
</evidence>
<organism evidence="3 4">
    <name type="scientific">Shewanella denitrificans (strain OS217 / ATCC BAA-1090 / DSM 15013)</name>
    <dbReference type="NCBI Taxonomy" id="318161"/>
    <lineage>
        <taxon>Bacteria</taxon>
        <taxon>Pseudomonadati</taxon>
        <taxon>Pseudomonadota</taxon>
        <taxon>Gammaproteobacteria</taxon>
        <taxon>Alteromonadales</taxon>
        <taxon>Shewanellaceae</taxon>
        <taxon>Shewanella</taxon>
    </lineage>
</organism>
<dbReference type="HOGENOM" id="CLU_553097_0_0_6"/>
<feature type="signal peptide" evidence="2">
    <location>
        <begin position="1"/>
        <end position="23"/>
    </location>
</feature>
<dbReference type="InterPro" id="IPR050149">
    <property type="entry name" value="Collagen_superfamily"/>
</dbReference>
<feature type="chain" id="PRO_5004181338" evidence="2">
    <location>
        <begin position="24"/>
        <end position="493"/>
    </location>
</feature>
<dbReference type="Pfam" id="PF01391">
    <property type="entry name" value="Collagen"/>
    <property type="match status" value="2"/>
</dbReference>
<dbReference type="EMBL" id="CP000302">
    <property type="protein sequence ID" value="ABE56958.1"/>
    <property type="molecule type" value="Genomic_DNA"/>
</dbReference>
<feature type="compositionally biased region" description="Polar residues" evidence="1">
    <location>
        <begin position="451"/>
        <end position="460"/>
    </location>
</feature>
<dbReference type="InterPro" id="IPR008160">
    <property type="entry name" value="Collagen"/>
</dbReference>